<gene>
    <name evidence="1" type="ORF">F5148DRAFT_1284835</name>
</gene>
<proteinExistence type="predicted"/>
<reference evidence="1" key="1">
    <citation type="submission" date="2021-03" db="EMBL/GenBank/DDBJ databases">
        <title>Evolutionary priming and transition to the ectomycorrhizal habit in an iconic lineage of mushroom-forming fungi: is preadaptation a requirement?</title>
        <authorList>
            <consortium name="DOE Joint Genome Institute"/>
            <person name="Looney B.P."/>
            <person name="Miyauchi S."/>
            <person name="Morin E."/>
            <person name="Drula E."/>
            <person name="Courty P.E."/>
            <person name="Chicoki N."/>
            <person name="Fauchery L."/>
            <person name="Kohler A."/>
            <person name="Kuo A."/>
            <person name="LaButti K."/>
            <person name="Pangilinan J."/>
            <person name="Lipzen A."/>
            <person name="Riley R."/>
            <person name="Andreopoulos W."/>
            <person name="He G."/>
            <person name="Johnson J."/>
            <person name="Barry K.W."/>
            <person name="Grigoriev I.V."/>
            <person name="Nagy L."/>
            <person name="Hibbett D."/>
            <person name="Henrissat B."/>
            <person name="Matheny P.B."/>
            <person name="Labbe J."/>
            <person name="Martin A.F."/>
        </authorList>
    </citation>
    <scope>NUCLEOTIDE SEQUENCE</scope>
    <source>
        <strain evidence="1">BPL698</strain>
    </source>
</reference>
<name>A0ACC0U8E0_9AGAM</name>
<keyword evidence="2" id="KW-1185">Reference proteome</keyword>
<sequence length="222" mass="24844">MLSSANSYSTQHPASVPPPPYTPTPGRYPGATPPGGFAILQNPVPPPGADPKLWSCFLTVDVDRSGSISVHELQGALINGDWTHFDFDTVMLLMSLFDTHRTGSIDFNGFTGLWRYIEDWQHVFRHFDRDRSGTIDSSELQDALNQFGMKLSEHLLSLLVAKFASAPSGSEVGKPTITFDRFMRACVFVKQFNQGFENLDTDKDGWVQLNYMQFLTFIFSLP</sequence>
<comment type="caution">
    <text evidence="1">The sequence shown here is derived from an EMBL/GenBank/DDBJ whole genome shotgun (WGS) entry which is preliminary data.</text>
</comment>
<dbReference type="EMBL" id="JAGFNK010000113">
    <property type="protein sequence ID" value="KAI9507757.1"/>
    <property type="molecule type" value="Genomic_DNA"/>
</dbReference>
<evidence type="ECO:0000313" key="1">
    <source>
        <dbReference type="EMBL" id="KAI9507757.1"/>
    </source>
</evidence>
<dbReference type="Proteomes" id="UP001207468">
    <property type="component" value="Unassembled WGS sequence"/>
</dbReference>
<organism evidence="1 2">
    <name type="scientific">Russula earlei</name>
    <dbReference type="NCBI Taxonomy" id="71964"/>
    <lineage>
        <taxon>Eukaryota</taxon>
        <taxon>Fungi</taxon>
        <taxon>Dikarya</taxon>
        <taxon>Basidiomycota</taxon>
        <taxon>Agaricomycotina</taxon>
        <taxon>Agaricomycetes</taxon>
        <taxon>Russulales</taxon>
        <taxon>Russulaceae</taxon>
        <taxon>Russula</taxon>
    </lineage>
</organism>
<accession>A0ACC0U8E0</accession>
<evidence type="ECO:0000313" key="2">
    <source>
        <dbReference type="Proteomes" id="UP001207468"/>
    </source>
</evidence>
<protein>
    <submittedName>
        <fullName evidence="1">Uncharacterized protein</fullName>
    </submittedName>
</protein>